<dbReference type="GO" id="GO:0003824">
    <property type="term" value="F:catalytic activity"/>
    <property type="evidence" value="ECO:0007669"/>
    <property type="project" value="InterPro"/>
</dbReference>
<dbReference type="AlphaFoldDB" id="E4ZQ18"/>
<evidence type="ECO:0000256" key="6">
    <source>
        <dbReference type="ARBA" id="ARBA00023004"/>
    </source>
</evidence>
<dbReference type="VEuPathDB" id="FungiDB:LEMA_P044540.1"/>
<evidence type="ECO:0000256" key="5">
    <source>
        <dbReference type="ARBA" id="ARBA00022898"/>
    </source>
</evidence>
<protein>
    <recommendedName>
        <fullName evidence="9">Radical SAM core domain-containing protein</fullName>
    </recommendedName>
</protein>
<sequence length="595" mass="67024">MLSAHSTESCTKQAMETKLLSSNPLTKQCMTRNLHASNDIICTLSVTGGVRSFDMAMRIQERYWTAIPTWKDVTHEEFISHRWQLNNTVMNNAKLYRFLSDTLPDVLGATQNEHLKHIRTKEDFIRDAISALKLAPMAIRLTPHILSRVDWNNPLDDPIRRQFLPLKSGMIPDHEHMKLDSLNEEADSPVPGLVHRYPGRALFLATSICPVYCRFCTRSYAVGGNTDTVAKRAQKPNRARWEVIFKYIEDNDSLQDIVLSGGDIFYLEPHLLREIVERLLSIPHIFRIRLATKGLSVAPGRFLDTNDGWMDTLMDISNQGRKLGKQVCLHTHINHASEITWVTRMAARRLFAHGVIVRNQTVLLNGVNNNPDAIKELITTLANINIQPYYVYQCDMVQGIEDLRTPLSEILRLDKLMRGTLSGFMMPAFVIDLPGGGGKRLVSTYESYNEETGLAEYRAPGLPGQKGEMIYRYYDPKPVHESELAEFRAQQESALHRGETLEQFAAAASPKAVAGTERLKKPSKPSPVLEPAPAIEHQSATESKSASKLKLNDSEAKPRSKPIPRFERAPPTSPLPGLRYLPTPDTAERAMGARF</sequence>
<dbReference type="PROSITE" id="PS51918">
    <property type="entry name" value="RADICAL_SAM"/>
    <property type="match status" value="1"/>
</dbReference>
<dbReference type="SFLD" id="SFLDG01070">
    <property type="entry name" value="PLP-dependent"/>
    <property type="match status" value="1"/>
</dbReference>
<keyword evidence="11" id="KW-1185">Reference proteome</keyword>
<dbReference type="PANTHER" id="PTHR30538">
    <property type="entry name" value="LYSINE 2,3-AMINOMUTASE-RELATED"/>
    <property type="match status" value="1"/>
</dbReference>
<gene>
    <name evidence="10" type="ORF">LEMA_P044540.1</name>
</gene>
<dbReference type="eggNOG" id="ENOG502S4VX">
    <property type="taxonomic scope" value="Eukaryota"/>
</dbReference>
<dbReference type="NCBIfam" id="TIGR00238">
    <property type="entry name" value="KamA family radical SAM protein"/>
    <property type="match status" value="1"/>
</dbReference>
<dbReference type="CDD" id="cd01335">
    <property type="entry name" value="Radical_SAM"/>
    <property type="match status" value="1"/>
</dbReference>
<reference evidence="11" key="1">
    <citation type="journal article" date="2011" name="Nat. Commun.">
        <title>Effector diversification within compartments of the Leptosphaeria maculans genome affected by Repeat-Induced Point mutations.</title>
        <authorList>
            <person name="Rouxel T."/>
            <person name="Grandaubert J."/>
            <person name="Hane J.K."/>
            <person name="Hoede C."/>
            <person name="van de Wouw A.P."/>
            <person name="Couloux A."/>
            <person name="Dominguez V."/>
            <person name="Anthouard V."/>
            <person name="Bally P."/>
            <person name="Bourras S."/>
            <person name="Cozijnsen A.J."/>
            <person name="Ciuffetti L.M."/>
            <person name="Degrave A."/>
            <person name="Dilmaghani A."/>
            <person name="Duret L."/>
            <person name="Fudal I."/>
            <person name="Goodwin S.B."/>
            <person name="Gout L."/>
            <person name="Glaser N."/>
            <person name="Linglin J."/>
            <person name="Kema G.H.J."/>
            <person name="Lapalu N."/>
            <person name="Lawrence C.B."/>
            <person name="May K."/>
            <person name="Meyer M."/>
            <person name="Ollivier B."/>
            <person name="Poulain J."/>
            <person name="Schoch C.L."/>
            <person name="Simon A."/>
            <person name="Spatafora J.W."/>
            <person name="Stachowiak A."/>
            <person name="Turgeon B.G."/>
            <person name="Tyler B.M."/>
            <person name="Vincent D."/>
            <person name="Weissenbach J."/>
            <person name="Amselem J."/>
            <person name="Quesneville H."/>
            <person name="Oliver R.P."/>
            <person name="Wincker P."/>
            <person name="Balesdent M.-H."/>
            <person name="Howlett B.J."/>
        </authorList>
    </citation>
    <scope>NUCLEOTIDE SEQUENCE [LARGE SCALE GENOMIC DNA]</scope>
    <source>
        <strain evidence="11">JN3 / isolate v23.1.3 / race Av1-4-5-6-7-8</strain>
    </source>
</reference>
<keyword evidence="2" id="KW-0004">4Fe-4S</keyword>
<keyword evidence="6" id="KW-0408">Iron</keyword>
<feature type="compositionally biased region" description="Basic and acidic residues" evidence="8">
    <location>
        <begin position="550"/>
        <end position="568"/>
    </location>
</feature>
<dbReference type="STRING" id="985895.E4ZQ18"/>
<keyword evidence="4" id="KW-0479">Metal-binding</keyword>
<evidence type="ECO:0000256" key="2">
    <source>
        <dbReference type="ARBA" id="ARBA00022485"/>
    </source>
</evidence>
<proteinExistence type="predicted"/>
<keyword evidence="7" id="KW-0411">Iron-sulfur</keyword>
<evidence type="ECO:0000256" key="8">
    <source>
        <dbReference type="SAM" id="MobiDB-lite"/>
    </source>
</evidence>
<dbReference type="GeneID" id="13287368"/>
<evidence type="ECO:0000256" key="7">
    <source>
        <dbReference type="ARBA" id="ARBA00023014"/>
    </source>
</evidence>
<organism evidence="11">
    <name type="scientific">Leptosphaeria maculans (strain JN3 / isolate v23.1.3 / race Av1-4-5-6-7-8)</name>
    <name type="common">Blackleg fungus</name>
    <name type="synonym">Phoma lingam</name>
    <dbReference type="NCBI Taxonomy" id="985895"/>
    <lineage>
        <taxon>Eukaryota</taxon>
        <taxon>Fungi</taxon>
        <taxon>Dikarya</taxon>
        <taxon>Ascomycota</taxon>
        <taxon>Pezizomycotina</taxon>
        <taxon>Dothideomycetes</taxon>
        <taxon>Pleosporomycetidae</taxon>
        <taxon>Pleosporales</taxon>
        <taxon>Pleosporineae</taxon>
        <taxon>Leptosphaeriaceae</taxon>
        <taxon>Plenodomus</taxon>
        <taxon>Plenodomus lingam/Leptosphaeria maculans species complex</taxon>
    </lineage>
</organism>
<dbReference type="PANTHER" id="PTHR30538:SF0">
    <property type="entry name" value="L-LYSINE 2,3-AMINOMUTASE AQ_1632-RELATED"/>
    <property type="match status" value="1"/>
</dbReference>
<dbReference type="Gene3D" id="3.20.20.70">
    <property type="entry name" value="Aldolase class I"/>
    <property type="match status" value="1"/>
</dbReference>
<feature type="domain" description="Radical SAM core" evidence="9">
    <location>
        <begin position="195"/>
        <end position="434"/>
    </location>
</feature>
<evidence type="ECO:0000259" key="9">
    <source>
        <dbReference type="PROSITE" id="PS51918"/>
    </source>
</evidence>
<name>E4ZQ18_LEPMJ</name>
<dbReference type="SUPFAM" id="SSF102114">
    <property type="entry name" value="Radical SAM enzymes"/>
    <property type="match status" value="1"/>
</dbReference>
<accession>E4ZQ18</accession>
<dbReference type="InParanoid" id="E4ZQ18"/>
<evidence type="ECO:0000256" key="3">
    <source>
        <dbReference type="ARBA" id="ARBA00022691"/>
    </source>
</evidence>
<dbReference type="GO" id="GO:0046872">
    <property type="term" value="F:metal ion binding"/>
    <property type="evidence" value="ECO:0007669"/>
    <property type="project" value="UniProtKB-KW"/>
</dbReference>
<dbReference type="HOGENOM" id="CLU_032161_1_0_1"/>
<dbReference type="InterPro" id="IPR007197">
    <property type="entry name" value="rSAM"/>
</dbReference>
<evidence type="ECO:0000256" key="4">
    <source>
        <dbReference type="ARBA" id="ARBA00022723"/>
    </source>
</evidence>
<evidence type="ECO:0000313" key="11">
    <source>
        <dbReference type="Proteomes" id="UP000002668"/>
    </source>
</evidence>
<comment type="cofactor">
    <cofactor evidence="1">
        <name>pyridoxal 5'-phosphate</name>
        <dbReference type="ChEBI" id="CHEBI:597326"/>
    </cofactor>
</comment>
<dbReference type="OrthoDB" id="5396721at2759"/>
<dbReference type="SFLD" id="SFLDS00029">
    <property type="entry name" value="Radical_SAM"/>
    <property type="match status" value="1"/>
</dbReference>
<dbReference type="GO" id="GO:0051539">
    <property type="term" value="F:4 iron, 4 sulfur cluster binding"/>
    <property type="evidence" value="ECO:0007669"/>
    <property type="project" value="UniProtKB-KW"/>
</dbReference>
<dbReference type="EMBL" id="FP929105">
    <property type="protein sequence ID" value="CBX93553.1"/>
    <property type="molecule type" value="Genomic_DNA"/>
</dbReference>
<dbReference type="InterPro" id="IPR013785">
    <property type="entry name" value="Aldolase_TIM"/>
</dbReference>
<feature type="region of interest" description="Disordered" evidence="8">
    <location>
        <begin position="508"/>
        <end position="595"/>
    </location>
</feature>
<evidence type="ECO:0000313" key="10">
    <source>
        <dbReference type="EMBL" id="CBX93553.1"/>
    </source>
</evidence>
<keyword evidence="3" id="KW-0949">S-adenosyl-L-methionine</keyword>
<dbReference type="Proteomes" id="UP000002668">
    <property type="component" value="Genome"/>
</dbReference>
<keyword evidence="5" id="KW-0663">Pyridoxal phosphate</keyword>
<dbReference type="InterPro" id="IPR058240">
    <property type="entry name" value="rSAM_sf"/>
</dbReference>
<dbReference type="InterPro" id="IPR003739">
    <property type="entry name" value="Lys_aminomutase/Glu_NH3_mut"/>
</dbReference>
<evidence type="ECO:0000256" key="1">
    <source>
        <dbReference type="ARBA" id="ARBA00001933"/>
    </source>
</evidence>